<comment type="similarity">
    <text evidence="3">Belongs to the DNA polymerase type-Y family.</text>
</comment>
<keyword evidence="11" id="KW-0238">DNA-binding</keyword>
<keyword evidence="9" id="KW-0227">DNA damage</keyword>
<evidence type="ECO:0000256" key="11">
    <source>
        <dbReference type="ARBA" id="ARBA00023125"/>
    </source>
</evidence>
<evidence type="ECO:0000256" key="1">
    <source>
        <dbReference type="ARBA" id="ARBA00001946"/>
    </source>
</evidence>
<evidence type="ECO:0000259" key="17">
    <source>
        <dbReference type="PROSITE" id="PS50172"/>
    </source>
</evidence>
<feature type="region of interest" description="Disordered" evidence="16">
    <location>
        <begin position="794"/>
        <end position="830"/>
    </location>
</feature>
<reference evidence="19 20" key="1">
    <citation type="submission" date="2017-05" db="EMBL/GenBank/DDBJ databases">
        <title>The Genome Sequence of Candida krusei Ckrusei653.</title>
        <authorList>
            <person name="Cuomo C."/>
            <person name="Forche A."/>
            <person name="Young S."/>
            <person name="Abouelleil A."/>
            <person name="Cao P."/>
            <person name="Chapman S."/>
            <person name="Cusick C."/>
            <person name="Shea T."/>
            <person name="Nusbaum C."/>
            <person name="Birren B."/>
        </authorList>
    </citation>
    <scope>NUCLEOTIDE SEQUENCE [LARGE SCALE GENOMIC DNA]</scope>
    <source>
        <strain evidence="19 20">Ckrusei653</strain>
    </source>
</reference>
<dbReference type="Pfam" id="PF16759">
    <property type="entry name" value="LIG3_BRCT"/>
    <property type="match status" value="1"/>
</dbReference>
<dbReference type="InterPro" id="IPR053848">
    <property type="entry name" value="IMS_HHH_1"/>
</dbReference>
<feature type="compositionally biased region" description="Polar residues" evidence="16">
    <location>
        <begin position="816"/>
        <end position="825"/>
    </location>
</feature>
<dbReference type="Gene3D" id="6.10.250.1490">
    <property type="match status" value="1"/>
</dbReference>
<comment type="cofactor">
    <cofactor evidence="1">
        <name>Mg(2+)</name>
        <dbReference type="ChEBI" id="CHEBI:18420"/>
    </cofactor>
</comment>
<dbReference type="InterPro" id="IPR043128">
    <property type="entry name" value="Rev_trsase/Diguanyl_cyclase"/>
</dbReference>
<protein>
    <recommendedName>
        <fullName evidence="4">DNA repair protein REV1</fullName>
    </recommendedName>
    <alternativeName>
        <fullName evidence="15">Reversionless protein 1</fullName>
    </alternativeName>
</protein>
<dbReference type="GO" id="GO:0042276">
    <property type="term" value="P:error-prone translesion synthesis"/>
    <property type="evidence" value="ECO:0007669"/>
    <property type="project" value="TreeGrafter"/>
</dbReference>
<dbReference type="Proteomes" id="UP000195871">
    <property type="component" value="Unassembled WGS sequence"/>
</dbReference>
<evidence type="ECO:0000313" key="20">
    <source>
        <dbReference type="Proteomes" id="UP000195871"/>
    </source>
</evidence>
<keyword evidence="5" id="KW-0237">DNA synthesis</keyword>
<sequence>MSYDRKQNSELWDSVNESSLIRVFGPVGAVEQSTERDTDKDTDNDTDEEAKFQTKTTSNHITVTTSTQDWGSLNDSELISFINKISQSHAQSNTTVNDTNVIDLASERNVDVSSNPEGAKEVPTLVSSPVLLAQETVLEDIEPLDSDGMDKMEKDLEDADKYAFDDHSSYFKMKNIKQQEQGEALSKILKRGDPSRYPPIFSNCRIHVNGRTDPDILQLRKYIVLYGGTYVHFLSNKSAATHIVAESLPPRKRIQFGNCKVVTPKWIMDSIESKTLLNWADYRLEQLREHGQTLIIFNKQKDIIRERSSINQNDALDVGVEQKDVFMESDDHLSQELQRAGVTARDPNFLPIFFSKSRLHHLSTWKSELRSGFIDKAISVLKSRNIKPNKNPKVILHVDFDCFFATVSAQMQKPPLDITKVPCCVTHGGNSADIASCNYVARKFGVRNGMWISKARSLCPELICMPYYFEEYERISQLFYQKLLSFNVDSILPVSIDEALVDISTLSKDKEVEEIILHIKEELDQITKCSVSCGAGRNVLIAKLALREAKPNGVYYQGDDDSLTEFLDKVDVMNLPGFGTQLRRKLETLIKKPHITLADLRMVEQSKLVSLFGAKMGEKLYNFSRGKDETSIDVLSEPEKYMRKTVNIDVNWGIRFETNDQVENFLQRLAAELSRRLVDIDMAGSTVSLKLAIRHPDAPVEPAKYLGMGLCTFQSRSSRLGVATRDSGKLGSELKYMWRFMNINPLDLRGVGVSMSKLVKYDPGNRSVSNQMKLDFKLKDNKTFDSVNQHIADSRLKPPVTSSKKLAMGLPDSPKRASTSPQNARPSPLPDIKAEDIDWDIFEELPHDLQDEIKGELRRRNLISSPRRKKGNQSKNDIAYLVSPKRKFPRKETNTLLISPDKISEEKQKELIFQGIPVSEETLIYEKIYLWISITIENQLPINDADLELFYDFMLKLISTDDMLRFIRILGKIEYYIQAHSYKPGYEKWAAEISKLKSILENQSFTEFEFKF</sequence>
<comment type="caution">
    <text evidence="19">The sequence shown here is derived from an EMBL/GenBank/DDBJ whole genome shotgun (WGS) entry which is preliminary data.</text>
</comment>
<dbReference type="InterPro" id="IPR017961">
    <property type="entry name" value="DNA_pol_Y-fam_little_finger"/>
</dbReference>
<evidence type="ECO:0000256" key="10">
    <source>
        <dbReference type="ARBA" id="ARBA00022842"/>
    </source>
</evidence>
<dbReference type="Pfam" id="PF11799">
    <property type="entry name" value="IMS_C"/>
    <property type="match status" value="1"/>
</dbReference>
<keyword evidence="13" id="KW-0539">Nucleus</keyword>
<evidence type="ECO:0000256" key="8">
    <source>
        <dbReference type="ARBA" id="ARBA00022723"/>
    </source>
</evidence>
<evidence type="ECO:0000256" key="9">
    <source>
        <dbReference type="ARBA" id="ARBA00022763"/>
    </source>
</evidence>
<dbReference type="GO" id="GO:0005634">
    <property type="term" value="C:nucleus"/>
    <property type="evidence" value="ECO:0007669"/>
    <property type="project" value="UniProtKB-SubCell"/>
</dbReference>
<name>A0A1Z8JUU1_PICKU</name>
<dbReference type="GO" id="GO:0003684">
    <property type="term" value="F:damaged DNA binding"/>
    <property type="evidence" value="ECO:0007669"/>
    <property type="project" value="InterPro"/>
</dbReference>
<comment type="function">
    <text evidence="14">Deoxycytidyl transferase involved in DNA repair. Transfers a dCMP residue from dCTP to the 3'-end of a DNA primer in a template-dependent reaction. May assist in the first step in the bypass of abasic lesions by the insertion of a nucleotide opposite the lesion. Required for normal induction of mutations by physical and chemical agents. Involved in mitochondrial DNA mutagenesis.</text>
</comment>
<keyword evidence="8" id="KW-0479">Metal-binding</keyword>
<evidence type="ECO:0000313" key="19">
    <source>
        <dbReference type="EMBL" id="OUT24309.1"/>
    </source>
</evidence>
<evidence type="ECO:0000256" key="6">
    <source>
        <dbReference type="ARBA" id="ARBA00022679"/>
    </source>
</evidence>
<gene>
    <name evidence="19" type="ORF">CAS74_000696</name>
</gene>
<dbReference type="EMBL" id="NHMM01000001">
    <property type="protein sequence ID" value="OUT24309.1"/>
    <property type="molecule type" value="Genomic_DNA"/>
</dbReference>
<dbReference type="Gene3D" id="1.10.150.20">
    <property type="entry name" value="5' to 3' exonuclease, C-terminal subdomain"/>
    <property type="match status" value="1"/>
</dbReference>
<dbReference type="FunFam" id="3.40.50.10190:FF:000011">
    <property type="entry name" value="DNA repair protein REV1"/>
    <property type="match status" value="1"/>
</dbReference>
<dbReference type="GO" id="GO:0046872">
    <property type="term" value="F:metal ion binding"/>
    <property type="evidence" value="ECO:0007669"/>
    <property type="project" value="UniProtKB-KW"/>
</dbReference>
<evidence type="ECO:0000256" key="16">
    <source>
        <dbReference type="SAM" id="MobiDB-lite"/>
    </source>
</evidence>
<dbReference type="Gene3D" id="3.40.1170.60">
    <property type="match status" value="1"/>
</dbReference>
<evidence type="ECO:0000256" key="5">
    <source>
        <dbReference type="ARBA" id="ARBA00022634"/>
    </source>
</evidence>
<dbReference type="SUPFAM" id="SSF52113">
    <property type="entry name" value="BRCT domain"/>
    <property type="match status" value="1"/>
</dbReference>
<dbReference type="FunFam" id="3.30.1490.100:FF:000001">
    <property type="entry name" value="DNA repair protein REV1"/>
    <property type="match status" value="1"/>
</dbReference>
<dbReference type="InterPro" id="IPR001357">
    <property type="entry name" value="BRCT_dom"/>
</dbReference>
<evidence type="ECO:0000256" key="3">
    <source>
        <dbReference type="ARBA" id="ARBA00010945"/>
    </source>
</evidence>
<keyword evidence="12" id="KW-0234">DNA repair</keyword>
<dbReference type="InterPro" id="IPR001126">
    <property type="entry name" value="UmuC"/>
</dbReference>
<dbReference type="PROSITE" id="PS50173">
    <property type="entry name" value="UMUC"/>
    <property type="match status" value="1"/>
</dbReference>
<evidence type="ECO:0000256" key="13">
    <source>
        <dbReference type="ARBA" id="ARBA00023242"/>
    </source>
</evidence>
<dbReference type="InterPro" id="IPR043502">
    <property type="entry name" value="DNA/RNA_pol_sf"/>
</dbReference>
<feature type="domain" description="BRCT" evidence="17">
    <location>
        <begin position="196"/>
        <end position="284"/>
    </location>
</feature>
<dbReference type="PROSITE" id="PS50172">
    <property type="entry name" value="BRCT"/>
    <property type="match status" value="1"/>
</dbReference>
<dbReference type="Pfam" id="PF21999">
    <property type="entry name" value="IMS_HHH_1"/>
    <property type="match status" value="1"/>
</dbReference>
<keyword evidence="7" id="KW-0548">Nucleotidyltransferase</keyword>
<dbReference type="InterPro" id="IPR036775">
    <property type="entry name" value="DNA_pol_Y-fam_lit_finger_sf"/>
</dbReference>
<dbReference type="SUPFAM" id="SSF56672">
    <property type="entry name" value="DNA/RNA polymerases"/>
    <property type="match status" value="1"/>
</dbReference>
<keyword evidence="6" id="KW-0808">Transferase</keyword>
<keyword evidence="10" id="KW-0460">Magnesium</keyword>
<comment type="subcellular location">
    <subcellularLocation>
        <location evidence="2">Nucleus</location>
    </subcellularLocation>
</comment>
<dbReference type="Pfam" id="PF00817">
    <property type="entry name" value="IMS"/>
    <property type="match status" value="1"/>
</dbReference>
<dbReference type="InterPro" id="IPR031916">
    <property type="entry name" value="LIG3_BRCT"/>
</dbReference>
<accession>A0A1Z8JUU1</accession>
<dbReference type="GO" id="GO:0017125">
    <property type="term" value="F:deoxycytidyl transferase activity"/>
    <property type="evidence" value="ECO:0007669"/>
    <property type="project" value="TreeGrafter"/>
</dbReference>
<evidence type="ECO:0000256" key="2">
    <source>
        <dbReference type="ARBA" id="ARBA00004123"/>
    </source>
</evidence>
<dbReference type="GO" id="GO:0003887">
    <property type="term" value="F:DNA-directed DNA polymerase activity"/>
    <property type="evidence" value="ECO:0007669"/>
    <property type="project" value="InterPro"/>
</dbReference>
<dbReference type="InterPro" id="IPR036420">
    <property type="entry name" value="BRCT_dom_sf"/>
</dbReference>
<dbReference type="Gene3D" id="3.40.50.10190">
    <property type="entry name" value="BRCT domain"/>
    <property type="match status" value="1"/>
</dbReference>
<feature type="region of interest" description="Disordered" evidence="16">
    <location>
        <begin position="25"/>
        <end position="51"/>
    </location>
</feature>
<dbReference type="SMART" id="SM00292">
    <property type="entry name" value="BRCT"/>
    <property type="match status" value="1"/>
</dbReference>
<evidence type="ECO:0000256" key="14">
    <source>
        <dbReference type="ARBA" id="ARBA00058985"/>
    </source>
</evidence>
<dbReference type="PANTHER" id="PTHR45990">
    <property type="entry name" value="DNA REPAIR PROTEIN REV1"/>
    <property type="match status" value="1"/>
</dbReference>
<dbReference type="GO" id="GO:0070987">
    <property type="term" value="P:error-free translesion synthesis"/>
    <property type="evidence" value="ECO:0007669"/>
    <property type="project" value="TreeGrafter"/>
</dbReference>
<evidence type="ECO:0000256" key="4">
    <source>
        <dbReference type="ARBA" id="ARBA00020399"/>
    </source>
</evidence>
<organism evidence="19 20">
    <name type="scientific">Pichia kudriavzevii</name>
    <name type="common">Yeast</name>
    <name type="synonym">Issatchenkia orientalis</name>
    <dbReference type="NCBI Taxonomy" id="4909"/>
    <lineage>
        <taxon>Eukaryota</taxon>
        <taxon>Fungi</taxon>
        <taxon>Dikarya</taxon>
        <taxon>Ascomycota</taxon>
        <taxon>Saccharomycotina</taxon>
        <taxon>Pichiomycetes</taxon>
        <taxon>Pichiales</taxon>
        <taxon>Pichiaceae</taxon>
        <taxon>Pichia</taxon>
    </lineage>
</organism>
<feature type="domain" description="UmuC" evidence="18">
    <location>
        <begin position="395"/>
        <end position="579"/>
    </location>
</feature>
<evidence type="ECO:0000256" key="12">
    <source>
        <dbReference type="ARBA" id="ARBA00023204"/>
    </source>
</evidence>
<dbReference type="CDD" id="cd17719">
    <property type="entry name" value="BRCT_Rev1"/>
    <property type="match status" value="1"/>
</dbReference>
<evidence type="ECO:0000256" key="7">
    <source>
        <dbReference type="ARBA" id="ARBA00022695"/>
    </source>
</evidence>
<dbReference type="GO" id="GO:0006281">
    <property type="term" value="P:DNA repair"/>
    <property type="evidence" value="ECO:0007669"/>
    <property type="project" value="UniProtKB-KW"/>
</dbReference>
<evidence type="ECO:0000259" key="18">
    <source>
        <dbReference type="PROSITE" id="PS50173"/>
    </source>
</evidence>
<evidence type="ECO:0000256" key="15">
    <source>
        <dbReference type="ARBA" id="ARBA00081902"/>
    </source>
</evidence>
<proteinExistence type="inferred from homology"/>
<dbReference type="PANTHER" id="PTHR45990:SF1">
    <property type="entry name" value="DNA REPAIR PROTEIN REV1"/>
    <property type="match status" value="1"/>
</dbReference>
<dbReference type="SUPFAM" id="SSF100879">
    <property type="entry name" value="Lesion bypass DNA polymerase (Y-family), little finger domain"/>
    <property type="match status" value="1"/>
</dbReference>
<dbReference type="Gene3D" id="3.30.70.270">
    <property type="match status" value="1"/>
</dbReference>
<dbReference type="AlphaFoldDB" id="A0A1Z8JUU1"/>
<feature type="compositionally biased region" description="Basic and acidic residues" evidence="16">
    <location>
        <begin position="33"/>
        <end position="43"/>
    </location>
</feature>
<dbReference type="Gene3D" id="3.30.1490.100">
    <property type="entry name" value="DNA polymerase, Y-family, little finger domain"/>
    <property type="match status" value="1"/>
</dbReference>
<dbReference type="VEuPathDB" id="FungiDB:C5L36_0C06770"/>